<dbReference type="Proteomes" id="UP000186607">
    <property type="component" value="Unassembled WGS sequence"/>
</dbReference>
<accession>A0A1U7P1T1</accession>
<gene>
    <name evidence="1" type="ORF">BOO71_0003691</name>
</gene>
<keyword evidence="2" id="KW-1185">Reference proteome</keyword>
<sequence>MGKASHWTHDFRLDSGTQHNRAVYGLGGRAYGRGEQSEYARPHSTSPHINGPYQWFGQF</sequence>
<name>A0A1U7P1T1_9DEIO</name>
<organism evidence="1 2">
    <name type="scientific">Deinococcus marmoris</name>
    <dbReference type="NCBI Taxonomy" id="249408"/>
    <lineage>
        <taxon>Bacteria</taxon>
        <taxon>Thermotogati</taxon>
        <taxon>Deinococcota</taxon>
        <taxon>Deinococci</taxon>
        <taxon>Deinococcales</taxon>
        <taxon>Deinococcaceae</taxon>
        <taxon>Deinococcus</taxon>
    </lineage>
</organism>
<evidence type="ECO:0000313" key="2">
    <source>
        <dbReference type="Proteomes" id="UP000186607"/>
    </source>
</evidence>
<protein>
    <submittedName>
        <fullName evidence="1">Uncharacterized protein</fullName>
    </submittedName>
</protein>
<dbReference type="EMBL" id="MSTI01000042">
    <property type="protein sequence ID" value="OLV19119.1"/>
    <property type="molecule type" value="Genomic_DNA"/>
</dbReference>
<comment type="caution">
    <text evidence="1">The sequence shown here is derived from an EMBL/GenBank/DDBJ whole genome shotgun (WGS) entry which is preliminary data.</text>
</comment>
<reference evidence="1 2" key="1">
    <citation type="submission" date="2017-01" db="EMBL/GenBank/DDBJ databases">
        <title>Genome Analysis of Deinococcus marmoris KOPRI26562.</title>
        <authorList>
            <person name="Kim J.H."/>
            <person name="Oh H.-M."/>
        </authorList>
    </citation>
    <scope>NUCLEOTIDE SEQUENCE [LARGE SCALE GENOMIC DNA]</scope>
    <source>
        <strain evidence="1 2">KOPRI26562</strain>
    </source>
</reference>
<dbReference type="AlphaFoldDB" id="A0A1U7P1T1"/>
<evidence type="ECO:0000313" key="1">
    <source>
        <dbReference type="EMBL" id="OLV19119.1"/>
    </source>
</evidence>
<proteinExistence type="predicted"/>